<dbReference type="Proteomes" id="UP001152799">
    <property type="component" value="Chromosome 11"/>
</dbReference>
<evidence type="ECO:0000256" key="1">
    <source>
        <dbReference type="ARBA" id="ARBA00016556"/>
    </source>
</evidence>
<dbReference type="InterPro" id="IPR037357">
    <property type="entry name" value="COMMD5"/>
</dbReference>
<evidence type="ECO:0000256" key="2">
    <source>
        <dbReference type="ARBA" id="ARBA00093452"/>
    </source>
</evidence>
<dbReference type="PANTHER" id="PTHR15666:SF1">
    <property type="entry name" value="COMM DOMAIN-CONTAINING PROTEIN 5"/>
    <property type="match status" value="1"/>
</dbReference>
<evidence type="ECO:0000313" key="4">
    <source>
        <dbReference type="EMBL" id="CAG9762339.1"/>
    </source>
</evidence>
<proteinExistence type="inferred from homology"/>
<organism evidence="4 5">
    <name type="scientific">Ceutorhynchus assimilis</name>
    <name type="common">cabbage seed weevil</name>
    <dbReference type="NCBI Taxonomy" id="467358"/>
    <lineage>
        <taxon>Eukaryota</taxon>
        <taxon>Metazoa</taxon>
        <taxon>Ecdysozoa</taxon>
        <taxon>Arthropoda</taxon>
        <taxon>Hexapoda</taxon>
        <taxon>Insecta</taxon>
        <taxon>Pterygota</taxon>
        <taxon>Neoptera</taxon>
        <taxon>Endopterygota</taxon>
        <taxon>Coleoptera</taxon>
        <taxon>Polyphaga</taxon>
        <taxon>Cucujiformia</taxon>
        <taxon>Curculionidae</taxon>
        <taxon>Ceutorhynchinae</taxon>
        <taxon>Ceutorhynchus</taxon>
    </lineage>
</organism>
<dbReference type="Pfam" id="PF07258">
    <property type="entry name" value="COMM_domain"/>
    <property type="match status" value="1"/>
</dbReference>
<name>A0A9N9MEZ5_9CUCU</name>
<feature type="domain" description="COMM" evidence="3">
    <location>
        <begin position="120"/>
        <end position="184"/>
    </location>
</feature>
<dbReference type="InterPro" id="IPR017920">
    <property type="entry name" value="COMM"/>
</dbReference>
<sequence length="194" mass="22358">MNLQEISKATISFVTEFPNELTGKIVKMALASMQPTPQPLLKPLEKLSLEKNIPKEQLYDLLSIYIAIIKQFIRTSDKDFISNLVEIGFPNEFVEGLPFVNNRKELVDTFFAPHYAFFQNVSSIKWRIDISLFNSSLLNKTPPNIILSIKLKNGKLHTIELNPKAFHMMRFNIALILKEMKSFKLNDSINKMIK</sequence>
<dbReference type="OrthoDB" id="203754at2759"/>
<dbReference type="PANTHER" id="PTHR15666">
    <property type="entry name" value="COMM DOMAIN CONTAINING PROTEIN 5"/>
    <property type="match status" value="1"/>
</dbReference>
<dbReference type="EMBL" id="OU892287">
    <property type="protein sequence ID" value="CAG9762339.1"/>
    <property type="molecule type" value="Genomic_DNA"/>
</dbReference>
<gene>
    <name evidence="4" type="ORF">CEUTPL_LOCUS3019</name>
</gene>
<protein>
    <recommendedName>
        <fullName evidence="1">COMM domain-containing protein 5</fullName>
    </recommendedName>
</protein>
<keyword evidence="5" id="KW-1185">Reference proteome</keyword>
<comment type="similarity">
    <text evidence="2">Belongs to the COMM domain-containing protein 5 family.</text>
</comment>
<accession>A0A9N9MEZ5</accession>
<dbReference type="AlphaFoldDB" id="A0A9N9MEZ5"/>
<evidence type="ECO:0000313" key="5">
    <source>
        <dbReference type="Proteomes" id="UP001152799"/>
    </source>
</evidence>
<dbReference type="PROSITE" id="PS51269">
    <property type="entry name" value="COMM"/>
    <property type="match status" value="1"/>
</dbReference>
<evidence type="ECO:0000259" key="3">
    <source>
        <dbReference type="PROSITE" id="PS51269"/>
    </source>
</evidence>
<reference evidence="4" key="1">
    <citation type="submission" date="2022-01" db="EMBL/GenBank/DDBJ databases">
        <authorList>
            <person name="King R."/>
        </authorList>
    </citation>
    <scope>NUCLEOTIDE SEQUENCE</scope>
</reference>
<dbReference type="GO" id="GO:0005634">
    <property type="term" value="C:nucleus"/>
    <property type="evidence" value="ECO:0007669"/>
    <property type="project" value="TreeGrafter"/>
</dbReference>